<evidence type="ECO:0000256" key="1">
    <source>
        <dbReference type="ARBA" id="ARBA00004651"/>
    </source>
</evidence>
<dbReference type="PROSITE" id="PS50990">
    <property type="entry name" value="PEPTIDASE_C39"/>
    <property type="match status" value="1"/>
</dbReference>
<evidence type="ECO:0000256" key="6">
    <source>
        <dbReference type="ARBA" id="ARBA00022989"/>
    </source>
</evidence>
<evidence type="ECO:0000256" key="9">
    <source>
        <dbReference type="SAM" id="Phobius"/>
    </source>
</evidence>
<feature type="transmembrane region" description="Helical" evidence="9">
    <location>
        <begin position="216"/>
        <end position="242"/>
    </location>
</feature>
<feature type="transmembrane region" description="Helical" evidence="9">
    <location>
        <begin position="320"/>
        <end position="338"/>
    </location>
</feature>
<keyword evidence="4" id="KW-0067">ATP-binding</keyword>
<evidence type="ECO:0000259" key="10">
    <source>
        <dbReference type="PROSITE" id="PS50893"/>
    </source>
</evidence>
<dbReference type="Gene3D" id="1.20.1560.10">
    <property type="entry name" value="ABC transporter type 1, transmembrane domain"/>
    <property type="match status" value="1"/>
</dbReference>
<dbReference type="PROSITE" id="PS50893">
    <property type="entry name" value="ABC_TRANSPORTER_2"/>
    <property type="match status" value="1"/>
</dbReference>
<dbReference type="InterPro" id="IPR036640">
    <property type="entry name" value="ABC1_TM_sf"/>
</dbReference>
<reference evidence="13 14" key="1">
    <citation type="submission" date="2022-09" db="EMBL/GenBank/DDBJ databases">
        <title>Chryseobacterium oleae sp.nov., isolated from the inter-root soil of Pyrola calliantha H. Andr. in Tibet.</title>
        <authorList>
            <person name="Li Z."/>
        </authorList>
    </citation>
    <scope>NUCLEOTIDE SEQUENCE [LARGE SCALE GENOMIC DNA]</scope>
    <source>
        <strain evidence="14">pc1-10</strain>
    </source>
</reference>
<name>A0ABT2IY16_9FLAO</name>
<evidence type="ECO:0000256" key="8">
    <source>
        <dbReference type="ARBA" id="ARBA00043264"/>
    </source>
</evidence>
<evidence type="ECO:0000256" key="5">
    <source>
        <dbReference type="ARBA" id="ARBA00022927"/>
    </source>
</evidence>
<evidence type="ECO:0000259" key="12">
    <source>
        <dbReference type="PROSITE" id="PS50990"/>
    </source>
</evidence>
<dbReference type="RefSeq" id="WP_259840297.1">
    <property type="nucleotide sequence ID" value="NZ_JAOAMU010000006.1"/>
</dbReference>
<evidence type="ECO:0000313" key="13">
    <source>
        <dbReference type="EMBL" id="MCT2563739.1"/>
    </source>
</evidence>
<dbReference type="SUPFAM" id="SSF52540">
    <property type="entry name" value="P-loop containing nucleoside triphosphate hydrolases"/>
    <property type="match status" value="1"/>
</dbReference>
<dbReference type="PROSITE" id="PS00211">
    <property type="entry name" value="ABC_TRANSPORTER_1"/>
    <property type="match status" value="1"/>
</dbReference>
<dbReference type="PANTHER" id="PTHR24221:SF654">
    <property type="entry name" value="ATP-BINDING CASSETTE SUB-FAMILY B MEMBER 6"/>
    <property type="match status" value="1"/>
</dbReference>
<dbReference type="InterPro" id="IPR039421">
    <property type="entry name" value="Type_1_exporter"/>
</dbReference>
<accession>A0ABT2IY16</accession>
<dbReference type="PROSITE" id="PS50929">
    <property type="entry name" value="ABC_TM1F"/>
    <property type="match status" value="1"/>
</dbReference>
<evidence type="ECO:0000256" key="2">
    <source>
        <dbReference type="ARBA" id="ARBA00022692"/>
    </source>
</evidence>
<evidence type="ECO:0000256" key="7">
    <source>
        <dbReference type="ARBA" id="ARBA00023136"/>
    </source>
</evidence>
<feature type="transmembrane region" description="Helical" evidence="9">
    <location>
        <begin position="180"/>
        <end position="201"/>
    </location>
</feature>
<feature type="domain" description="Peptidase C39" evidence="12">
    <location>
        <begin position="13"/>
        <end position="137"/>
    </location>
</feature>
<dbReference type="EMBL" id="JAOAMU010000006">
    <property type="protein sequence ID" value="MCT2563739.1"/>
    <property type="molecule type" value="Genomic_DNA"/>
</dbReference>
<dbReference type="Pfam" id="PF00005">
    <property type="entry name" value="ABC_tran"/>
    <property type="match status" value="1"/>
</dbReference>
<dbReference type="SMART" id="SM00382">
    <property type="entry name" value="AAA"/>
    <property type="match status" value="1"/>
</dbReference>
<keyword evidence="5" id="KW-0653">Protein transport</keyword>
<feature type="domain" description="ABC transporter" evidence="10">
    <location>
        <begin position="494"/>
        <end position="730"/>
    </location>
</feature>
<dbReference type="PANTHER" id="PTHR24221">
    <property type="entry name" value="ATP-BINDING CASSETTE SUB-FAMILY B"/>
    <property type="match status" value="1"/>
</dbReference>
<dbReference type="InterPro" id="IPR003593">
    <property type="entry name" value="AAA+_ATPase"/>
</dbReference>
<keyword evidence="8" id="KW-0080">Bacteriocin transport</keyword>
<gene>
    <name evidence="13" type="ORF">N0B48_17765</name>
</gene>
<organism evidence="13 14">
    <name type="scientific">Chryseobacterium herbae</name>
    <dbReference type="NCBI Taxonomy" id="2976476"/>
    <lineage>
        <taxon>Bacteria</taxon>
        <taxon>Pseudomonadati</taxon>
        <taxon>Bacteroidota</taxon>
        <taxon>Flavobacteriia</taxon>
        <taxon>Flavobacteriales</taxon>
        <taxon>Weeksellaceae</taxon>
        <taxon>Chryseobacterium group</taxon>
        <taxon>Chryseobacterium</taxon>
    </lineage>
</organism>
<sequence>MRWPRNKFAFYHQLQSTDCAAACLAMILSYHGKKKYSFTFVKSLFEFTRIGVSVDDLVAASSKAGLHSTPVQVTISNLKEIPLPVILFWKQDHFVVLENITDKNNQSTYFLADPAYGRIKLDEEGFSNEWRGTGEKGILIYSEKNPDWEGKIPVDQPESFLKSGFFQEAINYIKARKGSYLLAILLIIVGLVINSCIPFVFKNIIDEGILQKNSNLILLLLASQLVLFISSFLSDFFSNLLLTKINFNLSISLKSNLLKKLMNLPIRYFDTRLNTETLQRINDQQKIQNYVTWKGVDFLISILNILLFGGILFYFSQWVFIVYLILSVMSVAWIFLFLKKRAILEYALFLRQSENSNHIYEFIMNMPEIKVNNAQNFSINKILAIQEKLNTIELNSLFLNMYQLVGVNFLSKLKEITAIGICAILIMDGKMSLGVLMSISYVIGQLSSPINRLVSLVKDTQDAEIASKRIGEIYNEQEENVARTVNLTTQVNTLSINNISFKYAGNFNPFVLNDINFKVLPNKVTAIVGSSGSGKTTLLKILLAYYPVTSGKVLLNGMNLNDIYADQWRKRCGIVLQDGHIFSGTLAENIAFTEDKIDYDRLAEAARIACIDSFIESLPMGYNTKVGNIGIQLSGGQKQRILIARAVYKDPEFLFLDEATSALDAENEKQIYNNLQSFFEGRTVVVIAHRLSTVKNADQIIVLKNGKIAEVGNHYKLVDTKNEYFNLVRNQLELGN</sequence>
<evidence type="ECO:0000256" key="4">
    <source>
        <dbReference type="ARBA" id="ARBA00022840"/>
    </source>
</evidence>
<dbReference type="InterPro" id="IPR027417">
    <property type="entry name" value="P-loop_NTPase"/>
</dbReference>
<dbReference type="Gene3D" id="3.90.70.10">
    <property type="entry name" value="Cysteine proteinases"/>
    <property type="match status" value="1"/>
</dbReference>
<keyword evidence="5" id="KW-0813">Transport</keyword>
<dbReference type="Pfam" id="PF00664">
    <property type="entry name" value="ABC_membrane"/>
    <property type="match status" value="1"/>
</dbReference>
<feature type="transmembrane region" description="Helical" evidence="9">
    <location>
        <begin position="295"/>
        <end position="314"/>
    </location>
</feature>
<keyword evidence="14" id="KW-1185">Reference proteome</keyword>
<dbReference type="InterPro" id="IPR011527">
    <property type="entry name" value="ABC1_TM_dom"/>
</dbReference>
<protein>
    <submittedName>
        <fullName evidence="13">Peptidase domain-containing ABC transporter</fullName>
    </submittedName>
</protein>
<evidence type="ECO:0000259" key="11">
    <source>
        <dbReference type="PROSITE" id="PS50929"/>
    </source>
</evidence>
<keyword evidence="6 9" id="KW-1133">Transmembrane helix</keyword>
<dbReference type="InterPro" id="IPR017871">
    <property type="entry name" value="ABC_transporter-like_CS"/>
</dbReference>
<dbReference type="InterPro" id="IPR005074">
    <property type="entry name" value="Peptidase_C39"/>
</dbReference>
<keyword evidence="3" id="KW-0547">Nucleotide-binding</keyword>
<dbReference type="Proteomes" id="UP001525566">
    <property type="component" value="Unassembled WGS sequence"/>
</dbReference>
<dbReference type="Pfam" id="PF03412">
    <property type="entry name" value="Peptidase_C39"/>
    <property type="match status" value="1"/>
</dbReference>
<dbReference type="InterPro" id="IPR003439">
    <property type="entry name" value="ABC_transporter-like_ATP-bd"/>
</dbReference>
<evidence type="ECO:0000313" key="14">
    <source>
        <dbReference type="Proteomes" id="UP001525566"/>
    </source>
</evidence>
<feature type="domain" description="ABC transmembrane type-1" evidence="11">
    <location>
        <begin position="181"/>
        <end position="462"/>
    </location>
</feature>
<comment type="caution">
    <text evidence="13">The sequence shown here is derived from an EMBL/GenBank/DDBJ whole genome shotgun (WGS) entry which is preliminary data.</text>
</comment>
<comment type="subcellular location">
    <subcellularLocation>
        <location evidence="1">Cell membrane</location>
        <topology evidence="1">Multi-pass membrane protein</topology>
    </subcellularLocation>
</comment>
<proteinExistence type="predicted"/>
<keyword evidence="7 9" id="KW-0472">Membrane</keyword>
<evidence type="ECO:0000256" key="3">
    <source>
        <dbReference type="ARBA" id="ARBA00022741"/>
    </source>
</evidence>
<keyword evidence="2 9" id="KW-0812">Transmembrane</keyword>
<dbReference type="Gene3D" id="3.40.50.300">
    <property type="entry name" value="P-loop containing nucleotide triphosphate hydrolases"/>
    <property type="match status" value="1"/>
</dbReference>
<dbReference type="SUPFAM" id="SSF90123">
    <property type="entry name" value="ABC transporter transmembrane region"/>
    <property type="match status" value="1"/>
</dbReference>